<dbReference type="InterPro" id="IPR001650">
    <property type="entry name" value="Helicase_C-like"/>
</dbReference>
<feature type="domain" description="Helicase C-terminal" evidence="6">
    <location>
        <begin position="217"/>
        <end position="366"/>
    </location>
</feature>
<evidence type="ECO:0000313" key="8">
    <source>
        <dbReference type="Proteomes" id="UP001501459"/>
    </source>
</evidence>
<protein>
    <submittedName>
        <fullName evidence="7">ATP-dependent DNA helicase RecQ</fullName>
    </submittedName>
</protein>
<dbReference type="InterPro" id="IPR004589">
    <property type="entry name" value="DNA_helicase_ATP-dep_RecQ"/>
</dbReference>
<keyword evidence="3 7" id="KW-0347">Helicase</keyword>
<dbReference type="PROSITE" id="PS51192">
    <property type="entry name" value="HELICASE_ATP_BIND_1"/>
    <property type="match status" value="1"/>
</dbReference>
<keyword evidence="4" id="KW-0067">ATP-binding</keyword>
<reference evidence="7 8" key="1">
    <citation type="journal article" date="2019" name="Int. J. Syst. Evol. Microbiol.">
        <title>The Global Catalogue of Microorganisms (GCM) 10K type strain sequencing project: providing services to taxonomists for standard genome sequencing and annotation.</title>
        <authorList>
            <consortium name="The Broad Institute Genomics Platform"/>
            <consortium name="The Broad Institute Genome Sequencing Center for Infectious Disease"/>
            <person name="Wu L."/>
            <person name="Ma J."/>
        </authorList>
    </citation>
    <scope>NUCLEOTIDE SEQUENCE [LARGE SCALE GENOMIC DNA]</scope>
    <source>
        <strain evidence="7 8">JCM 12149</strain>
    </source>
</reference>
<dbReference type="InterPro" id="IPR011545">
    <property type="entry name" value="DEAD/DEAH_box_helicase_dom"/>
</dbReference>
<evidence type="ECO:0000256" key="2">
    <source>
        <dbReference type="ARBA" id="ARBA00022801"/>
    </source>
</evidence>
<feature type="domain" description="Helicase ATP-binding" evidence="5">
    <location>
        <begin position="27"/>
        <end position="194"/>
    </location>
</feature>
<proteinExistence type="predicted"/>
<dbReference type="GO" id="GO:0004386">
    <property type="term" value="F:helicase activity"/>
    <property type="evidence" value="ECO:0007669"/>
    <property type="project" value="UniProtKB-KW"/>
</dbReference>
<dbReference type="SMART" id="SM00490">
    <property type="entry name" value="HELICc"/>
    <property type="match status" value="1"/>
</dbReference>
<evidence type="ECO:0000259" key="5">
    <source>
        <dbReference type="PROSITE" id="PS51192"/>
    </source>
</evidence>
<evidence type="ECO:0000313" key="7">
    <source>
        <dbReference type="EMBL" id="GAA0444104.1"/>
    </source>
</evidence>
<sequence length="513" mass="59747">MDIHKLKQQLWKYFKISSFRPGQSEIIRDSLAGNDVLGVLPTGSGKSLCYQLPATLLGGVTIVVSPLISLMEDQVKQLKAVGFKSVVSLNSFMNPVEKKHVLQGLDQYQLIYLSPELLQQRSIIQWLQEMTVKLFVIDEAHCISQWGHEFRPDYLRLADVLNLLNHPPVMALSGTATPEVQDDIATSLNRQEIKKHIYPMDRDNITFSVKKVTGEQEKQDIIVSLLKRFRVPALIYFSSKRKTEEVAAFLSEHMSSHRIAFYHGDMDQMDRITIQQQFMNDQIDVICCTSAFGMGINKQNIRMVVHYHFPMQMASYIQEIGRAGRDGKSSISLLLYSPSDQAIPHSIIENELPKADDLPHIGRQLRQWEQLPTTEELLQTLGLNEIQWRFLHYQMEWHGLIKNNQMIYDQGYWDRALQHIGKLIGNRLEWKHEKLQEMLRWIQERHCLRRELYKGFQDSYKPPVYACCSNCDFSFKHWSPVQTSQYRPSLTWETKLKHIFFAEESYAKTERTN</sequence>
<dbReference type="InterPro" id="IPR014001">
    <property type="entry name" value="Helicase_ATP-bd"/>
</dbReference>
<name>A0ABN0ZDW0_9BACI</name>
<organism evidence="7 8">
    <name type="scientific">Lentibacillus halophilus</name>
    <dbReference type="NCBI Taxonomy" id="295065"/>
    <lineage>
        <taxon>Bacteria</taxon>
        <taxon>Bacillati</taxon>
        <taxon>Bacillota</taxon>
        <taxon>Bacilli</taxon>
        <taxon>Bacillales</taxon>
        <taxon>Bacillaceae</taxon>
        <taxon>Lentibacillus</taxon>
    </lineage>
</organism>
<dbReference type="Pfam" id="PF00271">
    <property type="entry name" value="Helicase_C"/>
    <property type="match status" value="1"/>
</dbReference>
<evidence type="ECO:0000256" key="1">
    <source>
        <dbReference type="ARBA" id="ARBA00022741"/>
    </source>
</evidence>
<comment type="caution">
    <text evidence="7">The sequence shown here is derived from an EMBL/GenBank/DDBJ whole genome shotgun (WGS) entry which is preliminary data.</text>
</comment>
<dbReference type="SUPFAM" id="SSF52540">
    <property type="entry name" value="P-loop containing nucleoside triphosphate hydrolases"/>
    <property type="match status" value="1"/>
</dbReference>
<dbReference type="Gene3D" id="3.40.50.300">
    <property type="entry name" value="P-loop containing nucleotide triphosphate hydrolases"/>
    <property type="match status" value="2"/>
</dbReference>
<accession>A0ABN0ZDW0</accession>
<keyword evidence="1" id="KW-0547">Nucleotide-binding</keyword>
<gene>
    <name evidence="7" type="primary">recQ_2</name>
    <name evidence="7" type="ORF">GCM10008983_21800</name>
</gene>
<keyword evidence="2" id="KW-0378">Hydrolase</keyword>
<evidence type="ECO:0000259" key="6">
    <source>
        <dbReference type="PROSITE" id="PS51194"/>
    </source>
</evidence>
<dbReference type="PANTHER" id="PTHR13710">
    <property type="entry name" value="DNA HELICASE RECQ FAMILY MEMBER"/>
    <property type="match status" value="1"/>
</dbReference>
<dbReference type="SMART" id="SM00487">
    <property type="entry name" value="DEXDc"/>
    <property type="match status" value="1"/>
</dbReference>
<dbReference type="Pfam" id="PF00270">
    <property type="entry name" value="DEAD"/>
    <property type="match status" value="1"/>
</dbReference>
<dbReference type="NCBIfam" id="TIGR00614">
    <property type="entry name" value="recQ_fam"/>
    <property type="match status" value="1"/>
</dbReference>
<dbReference type="PROSITE" id="PS51194">
    <property type="entry name" value="HELICASE_CTER"/>
    <property type="match status" value="1"/>
</dbReference>
<dbReference type="InterPro" id="IPR027417">
    <property type="entry name" value="P-loop_NTPase"/>
</dbReference>
<dbReference type="PANTHER" id="PTHR13710:SF84">
    <property type="entry name" value="ATP-DEPENDENT DNA HELICASE RECS-RELATED"/>
    <property type="match status" value="1"/>
</dbReference>
<dbReference type="Proteomes" id="UP001501459">
    <property type="component" value="Unassembled WGS sequence"/>
</dbReference>
<evidence type="ECO:0000256" key="3">
    <source>
        <dbReference type="ARBA" id="ARBA00022806"/>
    </source>
</evidence>
<evidence type="ECO:0000256" key="4">
    <source>
        <dbReference type="ARBA" id="ARBA00022840"/>
    </source>
</evidence>
<dbReference type="EMBL" id="BAAADM010000054">
    <property type="protein sequence ID" value="GAA0444104.1"/>
    <property type="molecule type" value="Genomic_DNA"/>
</dbReference>
<dbReference type="CDD" id="cd17920">
    <property type="entry name" value="DEXHc_RecQ"/>
    <property type="match status" value="1"/>
</dbReference>
<keyword evidence="8" id="KW-1185">Reference proteome</keyword>